<evidence type="ECO:0000313" key="2">
    <source>
        <dbReference type="Proteomes" id="UP001500620"/>
    </source>
</evidence>
<dbReference type="EMBL" id="BAABAT010000002">
    <property type="protein sequence ID" value="GAA4245283.1"/>
    <property type="molecule type" value="Genomic_DNA"/>
</dbReference>
<protein>
    <recommendedName>
        <fullName evidence="3">Polyketide cyclase/dehydrase</fullName>
    </recommendedName>
</protein>
<reference evidence="2" key="1">
    <citation type="journal article" date="2019" name="Int. J. Syst. Evol. Microbiol.">
        <title>The Global Catalogue of Microorganisms (GCM) 10K type strain sequencing project: providing services to taxonomists for standard genome sequencing and annotation.</title>
        <authorList>
            <consortium name="The Broad Institute Genomics Platform"/>
            <consortium name="The Broad Institute Genome Sequencing Center for Infectious Disease"/>
            <person name="Wu L."/>
            <person name="Ma J."/>
        </authorList>
    </citation>
    <scope>NUCLEOTIDE SEQUENCE [LARGE SCALE GENOMIC DNA]</scope>
    <source>
        <strain evidence="2">JCM 17441</strain>
    </source>
</reference>
<dbReference type="SUPFAM" id="SSF55961">
    <property type="entry name" value="Bet v1-like"/>
    <property type="match status" value="1"/>
</dbReference>
<dbReference type="Gene3D" id="3.30.530.20">
    <property type="match status" value="1"/>
</dbReference>
<organism evidence="1 2">
    <name type="scientific">Dactylosporangium darangshiense</name>
    <dbReference type="NCBI Taxonomy" id="579108"/>
    <lineage>
        <taxon>Bacteria</taxon>
        <taxon>Bacillati</taxon>
        <taxon>Actinomycetota</taxon>
        <taxon>Actinomycetes</taxon>
        <taxon>Micromonosporales</taxon>
        <taxon>Micromonosporaceae</taxon>
        <taxon>Dactylosporangium</taxon>
    </lineage>
</organism>
<dbReference type="RefSeq" id="WP_345122083.1">
    <property type="nucleotide sequence ID" value="NZ_BAABAT010000002.1"/>
</dbReference>
<evidence type="ECO:0000313" key="1">
    <source>
        <dbReference type="EMBL" id="GAA4245283.1"/>
    </source>
</evidence>
<name>A0ABP8CZE9_9ACTN</name>
<gene>
    <name evidence="1" type="ORF">GCM10022255_012000</name>
</gene>
<evidence type="ECO:0008006" key="3">
    <source>
        <dbReference type="Google" id="ProtNLM"/>
    </source>
</evidence>
<dbReference type="Proteomes" id="UP001500620">
    <property type="component" value="Unassembled WGS sequence"/>
</dbReference>
<dbReference type="Pfam" id="PF10604">
    <property type="entry name" value="Polyketide_cyc2"/>
    <property type="match status" value="1"/>
</dbReference>
<keyword evidence="2" id="KW-1185">Reference proteome</keyword>
<comment type="caution">
    <text evidence="1">The sequence shown here is derived from an EMBL/GenBank/DDBJ whole genome shotgun (WGS) entry which is preliminary data.</text>
</comment>
<accession>A0ABP8CZE9</accession>
<dbReference type="InterPro" id="IPR019587">
    <property type="entry name" value="Polyketide_cyclase/dehydratase"/>
</dbReference>
<proteinExistence type="predicted"/>
<sequence length="144" mass="15645">MTFQLNLDVAAPPARVFEFVADFTTMPRWYSAVQRVQRVEGSGGLGTRYEVYRDLPGGPALNEVAITGYSDGEEVTFTSLSGPTPFVYQYLVQPVRDATRLILDGTISGAGLRGPAAFLGPLAEGLFKRGMRDNLGTLKGILER</sequence>
<dbReference type="InterPro" id="IPR023393">
    <property type="entry name" value="START-like_dom_sf"/>
</dbReference>